<keyword evidence="2" id="KW-1185">Reference proteome</keyword>
<gene>
    <name evidence="1" type="ORF">MTR67_036492</name>
</gene>
<protein>
    <submittedName>
        <fullName evidence="1">Uncharacterized protein</fullName>
    </submittedName>
</protein>
<evidence type="ECO:0000313" key="1">
    <source>
        <dbReference type="EMBL" id="WMV43107.1"/>
    </source>
</evidence>
<dbReference type="Proteomes" id="UP001234989">
    <property type="component" value="Chromosome 8"/>
</dbReference>
<evidence type="ECO:0000313" key="2">
    <source>
        <dbReference type="Proteomes" id="UP001234989"/>
    </source>
</evidence>
<dbReference type="AlphaFoldDB" id="A0AAF0UBV8"/>
<organism evidence="1 2">
    <name type="scientific">Solanum verrucosum</name>
    <dbReference type="NCBI Taxonomy" id="315347"/>
    <lineage>
        <taxon>Eukaryota</taxon>
        <taxon>Viridiplantae</taxon>
        <taxon>Streptophyta</taxon>
        <taxon>Embryophyta</taxon>
        <taxon>Tracheophyta</taxon>
        <taxon>Spermatophyta</taxon>
        <taxon>Magnoliopsida</taxon>
        <taxon>eudicotyledons</taxon>
        <taxon>Gunneridae</taxon>
        <taxon>Pentapetalae</taxon>
        <taxon>asterids</taxon>
        <taxon>lamiids</taxon>
        <taxon>Solanales</taxon>
        <taxon>Solanaceae</taxon>
        <taxon>Solanoideae</taxon>
        <taxon>Solaneae</taxon>
        <taxon>Solanum</taxon>
    </lineage>
</organism>
<proteinExistence type="predicted"/>
<dbReference type="EMBL" id="CP133619">
    <property type="protein sequence ID" value="WMV43107.1"/>
    <property type="molecule type" value="Genomic_DNA"/>
</dbReference>
<accession>A0AAF0UBV8</accession>
<sequence>MKLKTLIRDISQFNSGTSVNITHCLREANQVANFLTKLASSRGNKTFYSSHRQLPREAKGLIQLDKW</sequence>
<reference evidence="1" key="1">
    <citation type="submission" date="2023-08" db="EMBL/GenBank/DDBJ databases">
        <title>A de novo genome assembly of Solanum verrucosum Schlechtendal, a Mexican diploid species geographically isolated from the other diploid A-genome species in potato relatives.</title>
        <authorList>
            <person name="Hosaka K."/>
        </authorList>
    </citation>
    <scope>NUCLEOTIDE SEQUENCE</scope>
    <source>
        <tissue evidence="1">Young leaves</tissue>
    </source>
</reference>
<name>A0AAF0UBV8_SOLVR</name>